<dbReference type="Proteomes" id="UP000288322">
    <property type="component" value="Unassembled WGS sequence"/>
</dbReference>
<accession>A0A432HB83</accession>
<proteinExistence type="predicted"/>
<dbReference type="AlphaFoldDB" id="A0A432HB83"/>
<comment type="caution">
    <text evidence="1">The sequence shown here is derived from an EMBL/GenBank/DDBJ whole genome shotgun (WGS) entry which is preliminary data.</text>
</comment>
<gene>
    <name evidence="1" type="ORF">DSY93_00165</name>
</gene>
<feature type="non-terminal residue" evidence="1">
    <location>
        <position position="88"/>
    </location>
</feature>
<reference evidence="1 2" key="1">
    <citation type="submission" date="2018-06" db="EMBL/GenBank/DDBJ databases">
        <title>Combined omics and stable isotope probing to characterize newly discovered Mariana Back-Arc vent microbial communities.</title>
        <authorList>
            <person name="Trembath-Reichert E."/>
            <person name="Huber J.A."/>
        </authorList>
    </citation>
    <scope>NUCLEOTIDE SEQUENCE [LARGE SCALE GENOMIC DNA]</scope>
    <source>
        <strain evidence="1">MAG 151</strain>
    </source>
</reference>
<dbReference type="EMBL" id="QNZH01000004">
    <property type="protein sequence ID" value="RTZ93184.1"/>
    <property type="molecule type" value="Genomic_DNA"/>
</dbReference>
<name>A0A432HB83_9DELT</name>
<organism evidence="1 2">
    <name type="scientific">SAR324 cluster bacterium</name>
    <dbReference type="NCBI Taxonomy" id="2024889"/>
    <lineage>
        <taxon>Bacteria</taxon>
        <taxon>Deltaproteobacteria</taxon>
        <taxon>SAR324 cluster</taxon>
    </lineage>
</organism>
<protein>
    <submittedName>
        <fullName evidence="1">Uncharacterized protein</fullName>
    </submittedName>
</protein>
<evidence type="ECO:0000313" key="1">
    <source>
        <dbReference type="EMBL" id="RTZ93184.1"/>
    </source>
</evidence>
<evidence type="ECO:0000313" key="2">
    <source>
        <dbReference type="Proteomes" id="UP000288322"/>
    </source>
</evidence>
<sequence length="88" mass="10381">MQMINELEIEFLRKKYEGKVSSKPAITDLGKYSRLIEITTKDYIETLNESEQTDLAIKAIHIIFNGTPKTKVFITEYIRIFTDDKFRF</sequence>